<feature type="signal peptide" evidence="1">
    <location>
        <begin position="1"/>
        <end position="23"/>
    </location>
</feature>
<feature type="domain" description="SsuA/THI5-like" evidence="2">
    <location>
        <begin position="36"/>
        <end position="248"/>
    </location>
</feature>
<dbReference type="InterPro" id="IPR015168">
    <property type="entry name" value="SsuA/THI5"/>
</dbReference>
<reference evidence="3 4" key="2">
    <citation type="journal article" date="2018" name="Int. J. Syst. Evol. Microbiol.">
        <title>Marinobacterium aestuarii sp. nov., a benzene-degrading marine bacterium isolated from estuary sediment.</title>
        <authorList>
            <person name="Bae S.S."/>
            <person name="Jung J."/>
            <person name="Chung D."/>
            <person name="Baek K."/>
        </authorList>
    </citation>
    <scope>NUCLEOTIDE SEQUENCE [LARGE SCALE GENOMIC DNA]</scope>
    <source>
        <strain evidence="3 4">ST58-10</strain>
    </source>
</reference>
<gene>
    <name evidence="3" type="ORF">A8C75_20175</name>
</gene>
<feature type="chain" id="PRO_5008386715" evidence="1">
    <location>
        <begin position="24"/>
        <end position="314"/>
    </location>
</feature>
<accession>A0A1A9F473</accession>
<dbReference type="KEGG" id="mars:A8C75_20175"/>
<dbReference type="SUPFAM" id="SSF53850">
    <property type="entry name" value="Periplasmic binding protein-like II"/>
    <property type="match status" value="1"/>
</dbReference>
<organism evidence="3 4">
    <name type="scientific">Marinobacterium aestuarii</name>
    <dbReference type="NCBI Taxonomy" id="1821621"/>
    <lineage>
        <taxon>Bacteria</taxon>
        <taxon>Pseudomonadati</taxon>
        <taxon>Pseudomonadota</taxon>
        <taxon>Gammaproteobacteria</taxon>
        <taxon>Oceanospirillales</taxon>
        <taxon>Oceanospirillaceae</taxon>
        <taxon>Marinobacterium</taxon>
    </lineage>
</organism>
<dbReference type="Gene3D" id="3.40.190.10">
    <property type="entry name" value="Periplasmic binding protein-like II"/>
    <property type="match status" value="2"/>
</dbReference>
<sequence>MKTTKLKVGAMLAAALLSANVMAADKVTLLLDWFINPDHGPLIVAQQQGYFKEQGLDVVMQEPADPSMPPKLVAAGKADMAVAYQPQLHVQVDEGLPLSRVGTLVATPLNSLVVLESSDIKSIEDLKGKKVGYSVGGFEDALLKAMLAREGLALSDIEMVNVNWSLSPSLITGNVDAVIGAYRNFELNQMDIEGHPGRAFYVEELGVPAYDELVLVVNNKDRKDPKYGRFMRALEKATQFIVNHPDEAWTSFVSYKADLDNELNKRAWADTLTRFALRPAALDNGRYERMGAFMQAQGLTKANPAVSTYALEPK</sequence>
<dbReference type="Proteomes" id="UP000078070">
    <property type="component" value="Chromosome"/>
</dbReference>
<dbReference type="STRING" id="1821621.A8C75_20175"/>
<evidence type="ECO:0000313" key="3">
    <source>
        <dbReference type="EMBL" id="ANG64559.1"/>
    </source>
</evidence>
<proteinExistence type="predicted"/>
<keyword evidence="4" id="KW-1185">Reference proteome</keyword>
<dbReference type="InterPro" id="IPR027939">
    <property type="entry name" value="NMT1/THI5"/>
</dbReference>
<protein>
    <submittedName>
        <fullName evidence="3">ABC transporter ATP-binding protein</fullName>
    </submittedName>
</protein>
<dbReference type="RefSeq" id="WP_067386158.1">
    <property type="nucleotide sequence ID" value="NZ_CP015839.1"/>
</dbReference>
<reference evidence="4" key="1">
    <citation type="submission" date="2016-05" db="EMBL/GenBank/DDBJ databases">
        <authorList>
            <person name="Baek K."/>
            <person name="Yang S.-J."/>
        </authorList>
    </citation>
    <scope>NUCLEOTIDE SEQUENCE [LARGE SCALE GENOMIC DNA]</scope>
    <source>
        <strain evidence="4">ST58-10</strain>
    </source>
</reference>
<dbReference type="GO" id="GO:0009228">
    <property type="term" value="P:thiamine biosynthetic process"/>
    <property type="evidence" value="ECO:0007669"/>
    <property type="project" value="InterPro"/>
</dbReference>
<dbReference type="CDD" id="cd13651">
    <property type="entry name" value="PBP2_ThiY"/>
    <property type="match status" value="1"/>
</dbReference>
<dbReference type="PANTHER" id="PTHR31528">
    <property type="entry name" value="4-AMINO-5-HYDROXYMETHYL-2-METHYLPYRIMIDINE PHOSPHATE SYNTHASE THI11-RELATED"/>
    <property type="match status" value="1"/>
</dbReference>
<dbReference type="EMBL" id="CP015839">
    <property type="protein sequence ID" value="ANG64559.1"/>
    <property type="molecule type" value="Genomic_DNA"/>
</dbReference>
<dbReference type="GO" id="GO:0005524">
    <property type="term" value="F:ATP binding"/>
    <property type="evidence" value="ECO:0007669"/>
    <property type="project" value="UniProtKB-KW"/>
</dbReference>
<evidence type="ECO:0000259" key="2">
    <source>
        <dbReference type="Pfam" id="PF09084"/>
    </source>
</evidence>
<keyword evidence="3" id="KW-0547">Nucleotide-binding</keyword>
<keyword evidence="1" id="KW-0732">Signal</keyword>
<keyword evidence="3" id="KW-0067">ATP-binding</keyword>
<dbReference type="PANTHER" id="PTHR31528:SF3">
    <property type="entry name" value="THIAMINE BIOSYNTHESIS PROTEIN HI_0357-RELATED"/>
    <property type="match status" value="1"/>
</dbReference>
<evidence type="ECO:0000256" key="1">
    <source>
        <dbReference type="SAM" id="SignalP"/>
    </source>
</evidence>
<name>A0A1A9F473_9GAMM</name>
<dbReference type="AlphaFoldDB" id="A0A1A9F473"/>
<dbReference type="Pfam" id="PF09084">
    <property type="entry name" value="NMT1"/>
    <property type="match status" value="1"/>
</dbReference>
<evidence type="ECO:0000313" key="4">
    <source>
        <dbReference type="Proteomes" id="UP000078070"/>
    </source>
</evidence>
<dbReference type="OrthoDB" id="5348911at2"/>